<dbReference type="SUPFAM" id="SSF110849">
    <property type="entry name" value="ParB/Sulfiredoxin"/>
    <property type="match status" value="1"/>
</dbReference>
<keyword evidence="3" id="KW-1185">Reference proteome</keyword>
<dbReference type="Pfam" id="PF02195">
    <property type="entry name" value="ParB_N"/>
    <property type="match status" value="1"/>
</dbReference>
<gene>
    <name evidence="2" type="ORF">F0L17_14520</name>
</gene>
<feature type="domain" description="ParB-like N-terminal" evidence="1">
    <location>
        <begin position="14"/>
        <end position="100"/>
    </location>
</feature>
<organism evidence="2 3">
    <name type="scientific">Streptomyces taklimakanensis</name>
    <dbReference type="NCBI Taxonomy" id="2569853"/>
    <lineage>
        <taxon>Bacteria</taxon>
        <taxon>Bacillati</taxon>
        <taxon>Actinomycetota</taxon>
        <taxon>Actinomycetes</taxon>
        <taxon>Kitasatosporales</taxon>
        <taxon>Streptomycetaceae</taxon>
        <taxon>Streptomyces</taxon>
    </lineage>
</organism>
<evidence type="ECO:0000313" key="2">
    <source>
        <dbReference type="EMBL" id="MTE20301.1"/>
    </source>
</evidence>
<name>A0A6G2BDE1_9ACTN</name>
<dbReference type="EMBL" id="WIXO01000001">
    <property type="protein sequence ID" value="MTE20301.1"/>
    <property type="molecule type" value="Genomic_DNA"/>
</dbReference>
<dbReference type="Proteomes" id="UP000473014">
    <property type="component" value="Unassembled WGS sequence"/>
</dbReference>
<dbReference type="AlphaFoldDB" id="A0A6G2BDE1"/>
<sequence>MTTSNGAAVYVGTRDIPTEQLVPFPGNAKHGDVHAIRASIDRNGQYRSLVVRETDDDRLAVLAGNHTLQALILAGHPTARCEVIHCSDDTARRINLADNRTADLGDYDRDALAELLSYLDGDYDGTGYTDDDVQALIAPPLTADELADLATPGDDDWPLLRIRVPPHVRDDFHALTRDTGSDDDSTRFQHLVRLAQGAGQANQ</sequence>
<reference evidence="2 3" key="1">
    <citation type="submission" date="2019-11" db="EMBL/GenBank/DDBJ databases">
        <authorList>
            <person name="Yuan L."/>
        </authorList>
    </citation>
    <scope>NUCLEOTIDE SEQUENCE [LARGE SCALE GENOMIC DNA]</scope>
    <source>
        <strain evidence="2 3">TRM43335</strain>
    </source>
</reference>
<proteinExistence type="predicted"/>
<dbReference type="OrthoDB" id="9773060at2"/>
<evidence type="ECO:0000313" key="3">
    <source>
        <dbReference type="Proteomes" id="UP000473014"/>
    </source>
</evidence>
<accession>A0A6G2BDE1</accession>
<dbReference type="InterPro" id="IPR003115">
    <property type="entry name" value="ParB_N"/>
</dbReference>
<protein>
    <recommendedName>
        <fullName evidence="1">ParB-like N-terminal domain-containing protein</fullName>
    </recommendedName>
</protein>
<dbReference type="RefSeq" id="WP_155071412.1">
    <property type="nucleotide sequence ID" value="NZ_WIXO01000001.1"/>
</dbReference>
<dbReference type="SMART" id="SM00470">
    <property type="entry name" value="ParB"/>
    <property type="match status" value="1"/>
</dbReference>
<dbReference type="Gene3D" id="3.90.1530.10">
    <property type="entry name" value="Conserved hypothetical protein from pyrococcus furiosus pfu- 392566-001, ParB domain"/>
    <property type="match status" value="1"/>
</dbReference>
<comment type="caution">
    <text evidence="2">The sequence shown here is derived from an EMBL/GenBank/DDBJ whole genome shotgun (WGS) entry which is preliminary data.</text>
</comment>
<evidence type="ECO:0000259" key="1">
    <source>
        <dbReference type="SMART" id="SM00470"/>
    </source>
</evidence>
<dbReference type="InterPro" id="IPR036086">
    <property type="entry name" value="ParB/Sulfiredoxin_sf"/>
</dbReference>